<dbReference type="PATRIC" id="fig|1227455.4.peg.1970"/>
<protein>
    <submittedName>
        <fullName evidence="3">Cupin</fullName>
    </submittedName>
</protein>
<feature type="domain" description="Cupin type-2" evidence="2">
    <location>
        <begin position="26"/>
        <end position="86"/>
    </location>
</feature>
<dbReference type="GO" id="GO:0046872">
    <property type="term" value="F:metal ion binding"/>
    <property type="evidence" value="ECO:0007669"/>
    <property type="project" value="UniProtKB-KW"/>
</dbReference>
<dbReference type="AlphaFoldDB" id="M0MJJ4"/>
<dbReference type="PANTHER" id="PTHR35848">
    <property type="entry name" value="OXALATE-BINDING PROTEIN"/>
    <property type="match status" value="1"/>
</dbReference>
<accession>M0MJJ4</accession>
<dbReference type="PANTHER" id="PTHR35848:SF6">
    <property type="entry name" value="CUPIN TYPE-2 DOMAIN-CONTAINING PROTEIN"/>
    <property type="match status" value="1"/>
</dbReference>
<keyword evidence="1" id="KW-0479">Metal-binding</keyword>
<dbReference type="STRING" id="1227455.C449_09614"/>
<name>M0MJJ4_9EURY</name>
<evidence type="ECO:0000259" key="2">
    <source>
        <dbReference type="Pfam" id="PF07883"/>
    </source>
</evidence>
<dbReference type="RefSeq" id="WP_006077775.1">
    <property type="nucleotide sequence ID" value="NZ_AOMD01000021.1"/>
</dbReference>
<dbReference type="EMBL" id="AOMD01000021">
    <property type="protein sequence ID" value="EMA44904.1"/>
    <property type="molecule type" value="Genomic_DNA"/>
</dbReference>
<dbReference type="InterPro" id="IPR013096">
    <property type="entry name" value="Cupin_2"/>
</dbReference>
<reference evidence="3 4" key="1">
    <citation type="journal article" date="2014" name="PLoS Genet.">
        <title>Phylogenetically driven sequencing of extremely halophilic archaea reveals strategies for static and dynamic osmo-response.</title>
        <authorList>
            <person name="Becker E.A."/>
            <person name="Seitzer P.M."/>
            <person name="Tritt A."/>
            <person name="Larsen D."/>
            <person name="Krusor M."/>
            <person name="Yao A.I."/>
            <person name="Wu D."/>
            <person name="Madern D."/>
            <person name="Eisen J.A."/>
            <person name="Darling A.E."/>
            <person name="Facciotti M.T."/>
        </authorList>
    </citation>
    <scope>NUCLEOTIDE SEQUENCE [LARGE SCALE GENOMIC DNA]</scope>
    <source>
        <strain evidence="3 4">DSM 5350</strain>
    </source>
</reference>
<dbReference type="OrthoDB" id="199885at2157"/>
<dbReference type="Pfam" id="PF07883">
    <property type="entry name" value="Cupin_2"/>
    <property type="match status" value="1"/>
</dbReference>
<keyword evidence="4" id="KW-1185">Reference proteome</keyword>
<dbReference type="SUPFAM" id="SSF51182">
    <property type="entry name" value="RmlC-like cupins"/>
    <property type="match status" value="1"/>
</dbReference>
<dbReference type="InterPro" id="IPR014710">
    <property type="entry name" value="RmlC-like_jellyroll"/>
</dbReference>
<evidence type="ECO:0000313" key="4">
    <source>
        <dbReference type="Proteomes" id="UP000011669"/>
    </source>
</evidence>
<dbReference type="Proteomes" id="UP000011669">
    <property type="component" value="Unassembled WGS sequence"/>
</dbReference>
<proteinExistence type="predicted"/>
<sequence>MKTVETDETDGFFEVVADTDRSQAATMVLSPGQSTGGPENRHPDADQWCYVADGTGIAVVGGEEHRLEPGTLVCIEAGEAHEIRNDAGAGGSDDYDDERGLRTINVYAPPVY</sequence>
<dbReference type="InParanoid" id="M0MJJ4"/>
<dbReference type="InterPro" id="IPR051610">
    <property type="entry name" value="GPI/OXD"/>
</dbReference>
<dbReference type="InterPro" id="IPR011051">
    <property type="entry name" value="RmlC_Cupin_sf"/>
</dbReference>
<organism evidence="3 4">
    <name type="scientific">Halococcus saccharolyticus DSM 5350</name>
    <dbReference type="NCBI Taxonomy" id="1227455"/>
    <lineage>
        <taxon>Archaea</taxon>
        <taxon>Methanobacteriati</taxon>
        <taxon>Methanobacteriota</taxon>
        <taxon>Stenosarchaea group</taxon>
        <taxon>Halobacteria</taxon>
        <taxon>Halobacteriales</taxon>
        <taxon>Halococcaceae</taxon>
        <taxon>Halococcus</taxon>
    </lineage>
</organism>
<evidence type="ECO:0000256" key="1">
    <source>
        <dbReference type="ARBA" id="ARBA00022723"/>
    </source>
</evidence>
<dbReference type="Gene3D" id="2.60.120.10">
    <property type="entry name" value="Jelly Rolls"/>
    <property type="match status" value="1"/>
</dbReference>
<gene>
    <name evidence="3" type="ORF">C449_09614</name>
</gene>
<evidence type="ECO:0000313" key="3">
    <source>
        <dbReference type="EMBL" id="EMA44904.1"/>
    </source>
</evidence>
<comment type="caution">
    <text evidence="3">The sequence shown here is derived from an EMBL/GenBank/DDBJ whole genome shotgun (WGS) entry which is preliminary data.</text>
</comment>